<dbReference type="HOGENOM" id="CLU_021995_0_1_1"/>
<dbReference type="Gene3D" id="3.40.50.300">
    <property type="entry name" value="P-loop containing nucleotide triphosphate hydrolases"/>
    <property type="match status" value="1"/>
</dbReference>
<protein>
    <recommendedName>
        <fullName evidence="6">SH3 domain-containing protein</fullName>
    </recommendedName>
</protein>
<dbReference type="InterPro" id="IPR036028">
    <property type="entry name" value="SH3-like_dom_sf"/>
</dbReference>
<feature type="compositionally biased region" description="Polar residues" evidence="5">
    <location>
        <begin position="1"/>
        <end position="22"/>
    </location>
</feature>
<accession>G1NJI6</accession>
<dbReference type="Gene3D" id="2.30.30.40">
    <property type="entry name" value="SH3 Domains"/>
    <property type="match status" value="1"/>
</dbReference>
<name>G1NJI6_MELGA</name>
<dbReference type="InterPro" id="IPR001452">
    <property type="entry name" value="SH3_domain"/>
</dbReference>
<feature type="region of interest" description="Disordered" evidence="5">
    <location>
        <begin position="1"/>
        <end position="29"/>
    </location>
</feature>
<evidence type="ECO:0000259" key="6">
    <source>
        <dbReference type="PROSITE" id="PS50002"/>
    </source>
</evidence>
<evidence type="ECO:0000256" key="4">
    <source>
        <dbReference type="PROSITE-ProRule" id="PRU00192"/>
    </source>
</evidence>
<dbReference type="SUPFAM" id="SSF50044">
    <property type="entry name" value="SH3-domain"/>
    <property type="match status" value="1"/>
</dbReference>
<evidence type="ECO:0000256" key="1">
    <source>
        <dbReference type="ARBA" id="ARBA00010836"/>
    </source>
</evidence>
<evidence type="ECO:0000256" key="5">
    <source>
        <dbReference type="SAM" id="MobiDB-lite"/>
    </source>
</evidence>
<dbReference type="GO" id="GO:0005891">
    <property type="term" value="C:voltage-gated calcium channel complex"/>
    <property type="evidence" value="ECO:0007669"/>
    <property type="project" value="InterPro"/>
</dbReference>
<evidence type="ECO:0000313" key="7">
    <source>
        <dbReference type="Ensembl" id="ENSMGAP00000013505.2"/>
    </source>
</evidence>
<dbReference type="GO" id="GO:0005245">
    <property type="term" value="F:voltage-gated calcium channel activity"/>
    <property type="evidence" value="ECO:0007669"/>
    <property type="project" value="InterPro"/>
</dbReference>
<keyword evidence="8" id="KW-1185">Reference proteome</keyword>
<keyword evidence="3" id="KW-0597">Phosphoprotein</keyword>
<dbReference type="SUPFAM" id="SSF52540">
    <property type="entry name" value="P-loop containing nucleoside triphosphate hydrolases"/>
    <property type="match status" value="1"/>
</dbReference>
<dbReference type="PROSITE" id="PS50002">
    <property type="entry name" value="SH3"/>
    <property type="match status" value="1"/>
</dbReference>
<dbReference type="GeneTree" id="ENSGT00950000182837"/>
<organism evidence="7 8">
    <name type="scientific">Meleagris gallopavo</name>
    <name type="common">Wild turkey</name>
    <dbReference type="NCBI Taxonomy" id="9103"/>
    <lineage>
        <taxon>Eukaryota</taxon>
        <taxon>Metazoa</taxon>
        <taxon>Chordata</taxon>
        <taxon>Craniata</taxon>
        <taxon>Vertebrata</taxon>
        <taxon>Euteleostomi</taxon>
        <taxon>Archelosauria</taxon>
        <taxon>Archosauria</taxon>
        <taxon>Dinosauria</taxon>
        <taxon>Saurischia</taxon>
        <taxon>Theropoda</taxon>
        <taxon>Coelurosauria</taxon>
        <taxon>Aves</taxon>
        <taxon>Neognathae</taxon>
        <taxon>Galloanserae</taxon>
        <taxon>Galliformes</taxon>
        <taxon>Phasianidae</taxon>
        <taxon>Meleagridinae</taxon>
        <taxon>Meleagris</taxon>
    </lineage>
</organism>
<dbReference type="AlphaFoldDB" id="G1NJI6"/>
<dbReference type="Bgee" id="ENSMGAG00000012799">
    <property type="expression patterns" value="Expressed in heart and 7 other cell types or tissues"/>
</dbReference>
<comment type="similarity">
    <text evidence="1">Belongs to the calcium channel beta subunit family.</text>
</comment>
<dbReference type="PRINTS" id="PR01626">
    <property type="entry name" value="LCACHANNELB"/>
</dbReference>
<dbReference type="InterPro" id="IPR027417">
    <property type="entry name" value="P-loop_NTPase"/>
</dbReference>
<dbReference type="Pfam" id="PF00625">
    <property type="entry name" value="Guanylate_kin"/>
    <property type="match status" value="1"/>
</dbReference>
<reference evidence="7" key="3">
    <citation type="submission" date="2025-09" db="UniProtKB">
        <authorList>
            <consortium name="Ensembl"/>
        </authorList>
    </citation>
    <scope>IDENTIFICATION</scope>
</reference>
<dbReference type="InterPro" id="IPR000584">
    <property type="entry name" value="VDCC_L_bsu"/>
</dbReference>
<reference evidence="7" key="2">
    <citation type="submission" date="2025-08" db="UniProtKB">
        <authorList>
            <consortium name="Ensembl"/>
        </authorList>
    </citation>
    <scope>IDENTIFICATION</scope>
</reference>
<dbReference type="Ensembl" id="ENSMGAT00000014413.2">
    <property type="protein sequence ID" value="ENSMGAP00000013505.2"/>
    <property type="gene ID" value="ENSMGAG00000012799.3"/>
</dbReference>
<dbReference type="Pfam" id="PF12052">
    <property type="entry name" value="VGCC_beta4Aa_N"/>
    <property type="match status" value="1"/>
</dbReference>
<evidence type="ECO:0000256" key="3">
    <source>
        <dbReference type="ARBA" id="ARBA00022553"/>
    </source>
</evidence>
<dbReference type="CDD" id="cd12043">
    <property type="entry name" value="SH3_CACNB4"/>
    <property type="match status" value="1"/>
</dbReference>
<feature type="region of interest" description="Disordered" evidence="5">
    <location>
        <begin position="125"/>
        <end position="144"/>
    </location>
</feature>
<dbReference type="PANTHER" id="PTHR11824">
    <property type="entry name" value="VOLTAGE-DEPENDENT CALCIUM CHANNEL BETA SUBUNIT"/>
    <property type="match status" value="1"/>
</dbReference>
<dbReference type="Proteomes" id="UP000001645">
    <property type="component" value="Chromosome 7"/>
</dbReference>
<reference evidence="7 8" key="1">
    <citation type="journal article" date="2010" name="PLoS Biol.">
        <title>Multi-platform next-generation sequencing of the domestic turkey (Meleagris gallopavo): genome assembly and analysis.</title>
        <authorList>
            <person name="Dalloul R.A."/>
            <person name="Long J.A."/>
            <person name="Zimin A.V."/>
            <person name="Aslam L."/>
            <person name="Beal K."/>
            <person name="Blomberg L.A."/>
            <person name="Bouffard P."/>
            <person name="Burt D.W."/>
            <person name="Crasta O."/>
            <person name="Crooijmans R.P."/>
            <person name="Cooper K."/>
            <person name="Coulombe R.A."/>
            <person name="De S."/>
            <person name="Delany M.E."/>
            <person name="Dodgson J.B."/>
            <person name="Dong J.J."/>
            <person name="Evans C."/>
            <person name="Frederickson K.M."/>
            <person name="Flicek P."/>
            <person name="Florea L."/>
            <person name="Folkerts O."/>
            <person name="Groenen M.A."/>
            <person name="Harkins T.T."/>
            <person name="Herrero J."/>
            <person name="Hoffmann S."/>
            <person name="Megens H.J."/>
            <person name="Jiang A."/>
            <person name="de Jong P."/>
            <person name="Kaiser P."/>
            <person name="Kim H."/>
            <person name="Kim K.W."/>
            <person name="Kim S."/>
            <person name="Langenberger D."/>
            <person name="Lee M.K."/>
            <person name="Lee T."/>
            <person name="Mane S."/>
            <person name="Marcais G."/>
            <person name="Marz M."/>
            <person name="McElroy A.P."/>
            <person name="Modise T."/>
            <person name="Nefedov M."/>
            <person name="Notredame C."/>
            <person name="Paton I.R."/>
            <person name="Payne W.S."/>
            <person name="Pertea G."/>
            <person name="Prickett D."/>
            <person name="Puiu D."/>
            <person name="Qioa D."/>
            <person name="Raineri E."/>
            <person name="Ruffier M."/>
            <person name="Salzberg S.L."/>
            <person name="Schatz M.C."/>
            <person name="Scheuring C."/>
            <person name="Schmidt C.J."/>
            <person name="Schroeder S."/>
            <person name="Searle S.M."/>
            <person name="Smith E.J."/>
            <person name="Smith J."/>
            <person name="Sonstegard T.S."/>
            <person name="Stadler P.F."/>
            <person name="Tafer H."/>
            <person name="Tu Z.J."/>
            <person name="Van Tassell C.P."/>
            <person name="Vilella A.J."/>
            <person name="Williams K.P."/>
            <person name="Yorke J.A."/>
            <person name="Zhang L."/>
            <person name="Zhang H.B."/>
            <person name="Zhang X."/>
            <person name="Zhang Y."/>
            <person name="Reed K.M."/>
        </authorList>
    </citation>
    <scope>NUCLEOTIDE SEQUENCE [LARGE SCALE GENOMIC DNA]</scope>
</reference>
<dbReference type="InParanoid" id="G1NJI6"/>
<gene>
    <name evidence="7" type="primary">CACNB4</name>
</gene>
<keyword evidence="2 4" id="KW-0728">SH3 domain</keyword>
<dbReference type="FunFam" id="2.30.30.40:FF:000015">
    <property type="entry name" value="Voltage-dependent L-type calcium channel subunit beta-2"/>
    <property type="match status" value="1"/>
</dbReference>
<proteinExistence type="inferred from homology"/>
<dbReference type="InterPro" id="IPR008145">
    <property type="entry name" value="GK/Ca_channel_bsu"/>
</dbReference>
<sequence>MWFSFSFQGSADSYTSRPSDSDVSLEEDREAIRQEREQQAAIQLERAKSKPVAFAVKTNVSYCGALDEDVPVPSTAISFDAKDFLHIKEKYNNDWWIGRLVKEGCEIGFIPSPLRLENIRIQQEQKRGRFHGGKSSGNSSSSLGEMVSGTFRATPTSTEHIPPYDVVPSMRPVVLVGPSLKGYEVTDMMQKALFDFLKHRFDGRISITRVTADISLAKRSVLNNPSKRAIIERSNTRSSLAEVQSEIERIFELARSLQLVVLDADTINHPAQLIKTSLAPIIVHVKVSSPKVLQRLIKSRGKSQSKHLNVQLVAADKLAQCPPVSTEERLKIPAQHGALVAAHTPSLSLLALQHLGTLPGALSGSLVTAQGRRITGADTHLSRCASKGAQV</sequence>
<evidence type="ECO:0000313" key="8">
    <source>
        <dbReference type="Proteomes" id="UP000001645"/>
    </source>
</evidence>
<feature type="domain" description="SH3" evidence="6">
    <location>
        <begin position="51"/>
        <end position="120"/>
    </location>
</feature>
<evidence type="ECO:0000256" key="2">
    <source>
        <dbReference type="ARBA" id="ARBA00022443"/>
    </source>
</evidence>
<dbReference type="InterPro" id="IPR046937">
    <property type="entry name" value="CAB1-4_N_A-dom"/>
</dbReference>
<dbReference type="SMART" id="SM00072">
    <property type="entry name" value="GuKc"/>
    <property type="match status" value="1"/>
</dbReference>